<protein>
    <recommendedName>
        <fullName evidence="2">DUF3987 domain-containing protein</fullName>
    </recommendedName>
</protein>
<reference evidence="1" key="1">
    <citation type="journal article" date="2015" name="Nature">
        <title>Complex archaea that bridge the gap between prokaryotes and eukaryotes.</title>
        <authorList>
            <person name="Spang A."/>
            <person name="Saw J.H."/>
            <person name="Jorgensen S.L."/>
            <person name="Zaremba-Niedzwiedzka K."/>
            <person name="Martijn J."/>
            <person name="Lind A.E."/>
            <person name="van Eijk R."/>
            <person name="Schleper C."/>
            <person name="Guy L."/>
            <person name="Ettema T.J."/>
        </authorList>
    </citation>
    <scope>NUCLEOTIDE SEQUENCE</scope>
</reference>
<comment type="caution">
    <text evidence="1">The sequence shown here is derived from an EMBL/GenBank/DDBJ whole genome shotgun (WGS) entry which is preliminary data.</text>
</comment>
<accession>A0A0F9TF04</accession>
<evidence type="ECO:0000313" key="1">
    <source>
        <dbReference type="EMBL" id="KKN40073.1"/>
    </source>
</evidence>
<sequence length="159" mass="17757">MYSGQQTTNSRWGLVSGPQLNLFERYQGLPDLSCLGLLGHAVGHAGESIQTPYPHTLLVAITAASTVTQALCDVEKPVGGNTSLSLFTLMIANSGERKSSLIKYFFRPIREAETFAEEDYKALLNKWEQEIHIWDLQRKVLEKALSSVIRQDLKSSMEE</sequence>
<dbReference type="InterPro" id="IPR025048">
    <property type="entry name" value="DUF3987"/>
</dbReference>
<name>A0A0F9TF04_9ZZZZ</name>
<dbReference type="Pfam" id="PF13148">
    <property type="entry name" value="DUF3987"/>
    <property type="match status" value="1"/>
</dbReference>
<dbReference type="EMBL" id="LAZR01001727">
    <property type="protein sequence ID" value="KKN40073.1"/>
    <property type="molecule type" value="Genomic_DNA"/>
</dbReference>
<proteinExistence type="predicted"/>
<gene>
    <name evidence="1" type="ORF">LCGC14_0737060</name>
</gene>
<evidence type="ECO:0008006" key="2">
    <source>
        <dbReference type="Google" id="ProtNLM"/>
    </source>
</evidence>
<organism evidence="1">
    <name type="scientific">marine sediment metagenome</name>
    <dbReference type="NCBI Taxonomy" id="412755"/>
    <lineage>
        <taxon>unclassified sequences</taxon>
        <taxon>metagenomes</taxon>
        <taxon>ecological metagenomes</taxon>
    </lineage>
</organism>
<dbReference type="AlphaFoldDB" id="A0A0F9TF04"/>